<organism evidence="6 7">
    <name type="scientific">Gallintestinimicrobium propionicum</name>
    <dbReference type="NCBI Taxonomy" id="2981770"/>
    <lineage>
        <taxon>Bacteria</taxon>
        <taxon>Bacillati</taxon>
        <taxon>Bacillota</taxon>
        <taxon>Clostridia</taxon>
        <taxon>Lachnospirales</taxon>
        <taxon>Lachnospiraceae</taxon>
        <taxon>Gallintestinimicrobium</taxon>
    </lineage>
</organism>
<sequence>MKKLCKDFLKCGTLGWCLEILVSGAEALRRQDKTLTCHTSLWMFPIYGCACLIGPVYRILKHLPKAVRGLIYMTGIFSVEYATGRFLDKKGQCPWSYQKSPWNISHVIRLDFAPVWFLIGLLFEKAVAANDSRT</sequence>
<dbReference type="Proteomes" id="UP001199355">
    <property type="component" value="Unassembled WGS sequence"/>
</dbReference>
<keyword evidence="3 5" id="KW-1133">Transmembrane helix</keyword>
<gene>
    <name evidence="6" type="ORF">LKD45_11030</name>
</gene>
<evidence type="ECO:0000256" key="1">
    <source>
        <dbReference type="ARBA" id="ARBA00004141"/>
    </source>
</evidence>
<reference evidence="6 7" key="1">
    <citation type="submission" date="2021-10" db="EMBL/GenBank/DDBJ databases">
        <title>Anaerobic single-cell dispensing facilitates the cultivation of human gut bacteria.</title>
        <authorList>
            <person name="Afrizal A."/>
        </authorList>
    </citation>
    <scope>NUCLEOTIDE SEQUENCE [LARGE SCALE GENOMIC DNA]</scope>
    <source>
        <strain evidence="6 7">CLA-AA-H244</strain>
    </source>
</reference>
<evidence type="ECO:0000256" key="2">
    <source>
        <dbReference type="ARBA" id="ARBA00022692"/>
    </source>
</evidence>
<dbReference type="InterPro" id="IPR010540">
    <property type="entry name" value="CmpB_TMEM229"/>
</dbReference>
<accession>A0AAE3DN17</accession>
<evidence type="ECO:0000313" key="6">
    <source>
        <dbReference type="EMBL" id="MCC2168214.1"/>
    </source>
</evidence>
<keyword evidence="2 5" id="KW-0812">Transmembrane</keyword>
<evidence type="ECO:0000256" key="4">
    <source>
        <dbReference type="ARBA" id="ARBA00023136"/>
    </source>
</evidence>
<comment type="caution">
    <text evidence="6">The sequence shown here is derived from an EMBL/GenBank/DDBJ whole genome shotgun (WGS) entry which is preliminary data.</text>
</comment>
<comment type="subcellular location">
    <subcellularLocation>
        <location evidence="1">Membrane</location>
        <topology evidence="1">Multi-pass membrane protein</topology>
    </subcellularLocation>
</comment>
<name>A0AAE3DN17_9FIRM</name>
<feature type="transmembrane region" description="Helical" evidence="5">
    <location>
        <begin position="43"/>
        <end position="60"/>
    </location>
</feature>
<keyword evidence="7" id="KW-1185">Reference proteome</keyword>
<evidence type="ECO:0000256" key="5">
    <source>
        <dbReference type="SAM" id="Phobius"/>
    </source>
</evidence>
<dbReference type="Pfam" id="PF06541">
    <property type="entry name" value="ABC_trans_CmpB"/>
    <property type="match status" value="1"/>
</dbReference>
<dbReference type="GO" id="GO:0016020">
    <property type="term" value="C:membrane"/>
    <property type="evidence" value="ECO:0007669"/>
    <property type="project" value="UniProtKB-SubCell"/>
</dbReference>
<dbReference type="PANTHER" id="PTHR31746">
    <property type="entry name" value="TRANSMEMBRANE PROTEIN 229 FAMILY MEMBER"/>
    <property type="match status" value="1"/>
</dbReference>
<evidence type="ECO:0000313" key="7">
    <source>
        <dbReference type="Proteomes" id="UP001199355"/>
    </source>
</evidence>
<keyword evidence="4 5" id="KW-0472">Membrane</keyword>
<dbReference type="AlphaFoldDB" id="A0AAE3DN17"/>
<evidence type="ECO:0000256" key="3">
    <source>
        <dbReference type="ARBA" id="ARBA00022989"/>
    </source>
</evidence>
<protein>
    <submittedName>
        <fullName evidence="6">ABC transporter permease</fullName>
    </submittedName>
</protein>
<dbReference type="EMBL" id="JAJEQF010000030">
    <property type="protein sequence ID" value="MCC2168214.1"/>
    <property type="molecule type" value="Genomic_DNA"/>
</dbReference>
<proteinExistence type="predicted"/>
<dbReference type="RefSeq" id="WP_308728565.1">
    <property type="nucleotide sequence ID" value="NZ_JAJEQF010000030.1"/>
</dbReference>